<protein>
    <submittedName>
        <fullName evidence="1">Rft-1-domain-containing protein</fullName>
    </submittedName>
</protein>
<evidence type="ECO:0000313" key="1">
    <source>
        <dbReference type="EMBL" id="KAF9643591.1"/>
    </source>
</evidence>
<gene>
    <name evidence="1" type="ORF">BDM02DRAFT_3157408</name>
</gene>
<keyword evidence="2" id="KW-1185">Reference proteome</keyword>
<name>A0ACB6Z389_THEGA</name>
<sequence length="521" mass="57402">MSIQLGKTSLANASSLVLLQLFSRAFTFGLNQALVRLATPQTFGTAAIQFELLLSTILFLSREGVRNASLRASVKKKDSNVALVENISLIPVYLGIPISGLTALAYVQSASTTTASQPYFHISVAVYAVAAILELLSEPLYIRAQNELRLNVRVRAEGVAVVSKSVVTFLVLAFASDEWALVAFAVGQATYGLLLLIVFWTVYRGDINYIPKRIRTRLHGNTATSYFDAKLLNLSIAMTGQSVVKHFLTEGDKFLVSRLSPLEDQGGYAIASNYGSLAARIIFQPIEETSRLYFSKLLSSSSSKATKPKDEDGNSGDTVRKASLDNASKILSSLLLLFTHLLLLLVTFGPPYLSIATTLLLPPRFQNTSAPSILRSYVFYIPMMAFNGILEAFFASACTPSELRNQSRWMVGFSVTFVFAAYLFNLLGFGDSGLVYANVLNLFLRVVYCWTFAKRYFWERGVGFGLDAVVPQRGVIGAFSWSYLVTRWSWKAYEHLPPKILPQRNHITAGIVCLGVCLGTW</sequence>
<dbReference type="EMBL" id="MU118205">
    <property type="protein sequence ID" value="KAF9643591.1"/>
    <property type="molecule type" value="Genomic_DNA"/>
</dbReference>
<reference evidence="1" key="1">
    <citation type="submission" date="2019-10" db="EMBL/GenBank/DDBJ databases">
        <authorList>
            <consortium name="DOE Joint Genome Institute"/>
            <person name="Kuo A."/>
            <person name="Miyauchi S."/>
            <person name="Kiss E."/>
            <person name="Drula E."/>
            <person name="Kohler A."/>
            <person name="Sanchez-Garcia M."/>
            <person name="Andreopoulos B."/>
            <person name="Barry K.W."/>
            <person name="Bonito G."/>
            <person name="Buee M."/>
            <person name="Carver A."/>
            <person name="Chen C."/>
            <person name="Cichocki N."/>
            <person name="Clum A."/>
            <person name="Culley D."/>
            <person name="Crous P.W."/>
            <person name="Fauchery L."/>
            <person name="Girlanda M."/>
            <person name="Hayes R."/>
            <person name="Keri Z."/>
            <person name="Labutti K."/>
            <person name="Lipzen A."/>
            <person name="Lombard V."/>
            <person name="Magnuson J."/>
            <person name="Maillard F."/>
            <person name="Morin E."/>
            <person name="Murat C."/>
            <person name="Nolan M."/>
            <person name="Ohm R."/>
            <person name="Pangilinan J."/>
            <person name="Pereira M."/>
            <person name="Perotto S."/>
            <person name="Peter M."/>
            <person name="Riley R."/>
            <person name="Sitrit Y."/>
            <person name="Stielow B."/>
            <person name="Szollosi G."/>
            <person name="Zifcakova L."/>
            <person name="Stursova M."/>
            <person name="Spatafora J.W."/>
            <person name="Tedersoo L."/>
            <person name="Vaario L.-M."/>
            <person name="Yamada A."/>
            <person name="Yan M."/>
            <person name="Wang P."/>
            <person name="Xu J."/>
            <person name="Bruns T."/>
            <person name="Baldrian P."/>
            <person name="Vilgalys R."/>
            <person name="Henrissat B."/>
            <person name="Grigoriev I.V."/>
            <person name="Hibbett D."/>
            <person name="Nagy L.G."/>
            <person name="Martin F.M."/>
        </authorList>
    </citation>
    <scope>NUCLEOTIDE SEQUENCE</scope>
    <source>
        <strain evidence="1">P2</strain>
    </source>
</reference>
<accession>A0ACB6Z389</accession>
<reference evidence="1" key="2">
    <citation type="journal article" date="2020" name="Nat. Commun.">
        <title>Large-scale genome sequencing of mycorrhizal fungi provides insights into the early evolution of symbiotic traits.</title>
        <authorList>
            <person name="Miyauchi S."/>
            <person name="Kiss E."/>
            <person name="Kuo A."/>
            <person name="Drula E."/>
            <person name="Kohler A."/>
            <person name="Sanchez-Garcia M."/>
            <person name="Morin E."/>
            <person name="Andreopoulos B."/>
            <person name="Barry K.W."/>
            <person name="Bonito G."/>
            <person name="Buee M."/>
            <person name="Carver A."/>
            <person name="Chen C."/>
            <person name="Cichocki N."/>
            <person name="Clum A."/>
            <person name="Culley D."/>
            <person name="Crous P.W."/>
            <person name="Fauchery L."/>
            <person name="Girlanda M."/>
            <person name="Hayes R.D."/>
            <person name="Keri Z."/>
            <person name="LaButti K."/>
            <person name="Lipzen A."/>
            <person name="Lombard V."/>
            <person name="Magnuson J."/>
            <person name="Maillard F."/>
            <person name="Murat C."/>
            <person name="Nolan M."/>
            <person name="Ohm R.A."/>
            <person name="Pangilinan J."/>
            <person name="Pereira M.F."/>
            <person name="Perotto S."/>
            <person name="Peter M."/>
            <person name="Pfister S."/>
            <person name="Riley R."/>
            <person name="Sitrit Y."/>
            <person name="Stielow J.B."/>
            <person name="Szollosi G."/>
            <person name="Zifcakova L."/>
            <person name="Stursova M."/>
            <person name="Spatafora J.W."/>
            <person name="Tedersoo L."/>
            <person name="Vaario L.M."/>
            <person name="Yamada A."/>
            <person name="Yan M."/>
            <person name="Wang P."/>
            <person name="Xu J."/>
            <person name="Bruns T."/>
            <person name="Baldrian P."/>
            <person name="Vilgalys R."/>
            <person name="Dunand C."/>
            <person name="Henrissat B."/>
            <person name="Grigoriev I.V."/>
            <person name="Hibbett D."/>
            <person name="Nagy L.G."/>
            <person name="Martin F.M."/>
        </authorList>
    </citation>
    <scope>NUCLEOTIDE SEQUENCE</scope>
    <source>
        <strain evidence="1">P2</strain>
    </source>
</reference>
<dbReference type="Proteomes" id="UP000886501">
    <property type="component" value="Unassembled WGS sequence"/>
</dbReference>
<organism evidence="1 2">
    <name type="scientific">Thelephora ganbajun</name>
    <name type="common">Ganba fungus</name>
    <dbReference type="NCBI Taxonomy" id="370292"/>
    <lineage>
        <taxon>Eukaryota</taxon>
        <taxon>Fungi</taxon>
        <taxon>Dikarya</taxon>
        <taxon>Basidiomycota</taxon>
        <taxon>Agaricomycotina</taxon>
        <taxon>Agaricomycetes</taxon>
        <taxon>Thelephorales</taxon>
        <taxon>Thelephoraceae</taxon>
        <taxon>Thelephora</taxon>
    </lineage>
</organism>
<evidence type="ECO:0000313" key="2">
    <source>
        <dbReference type="Proteomes" id="UP000886501"/>
    </source>
</evidence>
<comment type="caution">
    <text evidence="1">The sequence shown here is derived from an EMBL/GenBank/DDBJ whole genome shotgun (WGS) entry which is preliminary data.</text>
</comment>
<proteinExistence type="predicted"/>